<feature type="compositionally biased region" description="Gly residues" evidence="1">
    <location>
        <begin position="1"/>
        <end position="14"/>
    </location>
</feature>
<evidence type="ECO:0000313" key="3">
    <source>
        <dbReference type="Proteomes" id="UP001151760"/>
    </source>
</evidence>
<feature type="region of interest" description="Disordered" evidence="1">
    <location>
        <begin position="57"/>
        <end position="87"/>
    </location>
</feature>
<gene>
    <name evidence="2" type="ORF">Tco_1006403</name>
</gene>
<name>A0ABQ5FHN3_9ASTR</name>
<dbReference type="EMBL" id="BQNB010017412">
    <property type="protein sequence ID" value="GJT62870.1"/>
    <property type="molecule type" value="Genomic_DNA"/>
</dbReference>
<reference evidence="2" key="2">
    <citation type="submission" date="2022-01" db="EMBL/GenBank/DDBJ databases">
        <authorList>
            <person name="Yamashiro T."/>
            <person name="Shiraishi A."/>
            <person name="Satake H."/>
            <person name="Nakayama K."/>
        </authorList>
    </citation>
    <scope>NUCLEOTIDE SEQUENCE</scope>
</reference>
<dbReference type="Proteomes" id="UP001151760">
    <property type="component" value="Unassembled WGS sequence"/>
</dbReference>
<comment type="caution">
    <text evidence="2">The sequence shown here is derived from an EMBL/GenBank/DDBJ whole genome shotgun (WGS) entry which is preliminary data.</text>
</comment>
<feature type="compositionally biased region" description="Acidic residues" evidence="1">
    <location>
        <begin position="71"/>
        <end position="87"/>
    </location>
</feature>
<proteinExistence type="predicted"/>
<keyword evidence="3" id="KW-1185">Reference proteome</keyword>
<sequence length="87" mass="9761">MNRGYIHGGAGIGGASPNASVPDYVPEVRPAADPEEVTMMDPEEYLVDYLRWRRDDDDEEELSEGLRMNDVDIETDGDEEEEDSTLL</sequence>
<accession>A0ABQ5FHN3</accession>
<reference evidence="2" key="1">
    <citation type="journal article" date="2022" name="Int. J. Mol. Sci.">
        <title>Draft Genome of Tanacetum Coccineum: Genomic Comparison of Closely Related Tanacetum-Family Plants.</title>
        <authorList>
            <person name="Yamashiro T."/>
            <person name="Shiraishi A."/>
            <person name="Nakayama K."/>
            <person name="Satake H."/>
        </authorList>
    </citation>
    <scope>NUCLEOTIDE SEQUENCE</scope>
</reference>
<protein>
    <submittedName>
        <fullName evidence="2">Uncharacterized protein</fullName>
    </submittedName>
</protein>
<evidence type="ECO:0000256" key="1">
    <source>
        <dbReference type="SAM" id="MobiDB-lite"/>
    </source>
</evidence>
<evidence type="ECO:0000313" key="2">
    <source>
        <dbReference type="EMBL" id="GJT62870.1"/>
    </source>
</evidence>
<organism evidence="2 3">
    <name type="scientific">Tanacetum coccineum</name>
    <dbReference type="NCBI Taxonomy" id="301880"/>
    <lineage>
        <taxon>Eukaryota</taxon>
        <taxon>Viridiplantae</taxon>
        <taxon>Streptophyta</taxon>
        <taxon>Embryophyta</taxon>
        <taxon>Tracheophyta</taxon>
        <taxon>Spermatophyta</taxon>
        <taxon>Magnoliopsida</taxon>
        <taxon>eudicotyledons</taxon>
        <taxon>Gunneridae</taxon>
        <taxon>Pentapetalae</taxon>
        <taxon>asterids</taxon>
        <taxon>campanulids</taxon>
        <taxon>Asterales</taxon>
        <taxon>Asteraceae</taxon>
        <taxon>Asteroideae</taxon>
        <taxon>Anthemideae</taxon>
        <taxon>Anthemidinae</taxon>
        <taxon>Tanacetum</taxon>
    </lineage>
</organism>
<feature type="region of interest" description="Disordered" evidence="1">
    <location>
        <begin position="1"/>
        <end position="26"/>
    </location>
</feature>